<sequence>MATASFETVAQTRPLLSSSEEEQDLYAEEEKSEVSGCTTPPVYRRLWFVVAVCCAVIGAVVVVAAGTLIYVRSSNIHESISSSQSCQNSSVRREWRTLSTDEKLGYLDAVVCLTKTPSGIGRNQTAFEDFPWIHNKRGMSGELDLHYKSVQLITPRHFSPGTATSSTSTKQSSVAFVTIRAPFFFDWQLNVHDLPTAPIWDPITGFGGDGNATGVRTVNTASCVTDGPFANLQVQYYADEAKPHCLSRGFQAPDDMEKYYSARVSEDAIANLMALPQYNDFNLGMENGPHLAMPHGVLGDFFSDTAPNDPVFFLHHAQIDRLWWKWQHAEPGRRREYNGASSRHSKEAASLQDQLEMGALAPKIAVEEVIDTQSGSLCYEYAY</sequence>
<keyword evidence="2" id="KW-0186">Copper</keyword>
<dbReference type="GO" id="GO:0016491">
    <property type="term" value="F:oxidoreductase activity"/>
    <property type="evidence" value="ECO:0007669"/>
    <property type="project" value="InterPro"/>
</dbReference>
<protein>
    <submittedName>
        <fullName evidence="6">Tyrosinase</fullName>
    </submittedName>
</protein>
<evidence type="ECO:0000313" key="6">
    <source>
        <dbReference type="EMBL" id="TVY47474.1"/>
    </source>
</evidence>
<feature type="region of interest" description="Disordered" evidence="3">
    <location>
        <begin position="1"/>
        <end position="22"/>
    </location>
</feature>
<evidence type="ECO:0000256" key="4">
    <source>
        <dbReference type="SAM" id="Phobius"/>
    </source>
</evidence>
<dbReference type="EMBL" id="QGMI01000090">
    <property type="protein sequence ID" value="TVY47474.1"/>
    <property type="molecule type" value="Genomic_DNA"/>
</dbReference>
<dbReference type="AlphaFoldDB" id="A0A8H8UJ19"/>
<evidence type="ECO:0000256" key="2">
    <source>
        <dbReference type="ARBA" id="ARBA00023008"/>
    </source>
</evidence>
<dbReference type="PROSITE" id="PS00498">
    <property type="entry name" value="TYROSINASE_2"/>
    <property type="match status" value="1"/>
</dbReference>
<dbReference type="InterPro" id="IPR008922">
    <property type="entry name" value="Di-copper_centre_dom_sf"/>
</dbReference>
<comment type="caution">
    <text evidence="6">The sequence shown here is derived from an EMBL/GenBank/DDBJ whole genome shotgun (WGS) entry which is preliminary data.</text>
</comment>
<dbReference type="Proteomes" id="UP000443090">
    <property type="component" value="Unassembled WGS sequence"/>
</dbReference>
<dbReference type="PANTHER" id="PTHR11474">
    <property type="entry name" value="TYROSINASE FAMILY MEMBER"/>
    <property type="match status" value="1"/>
</dbReference>
<proteinExistence type="predicted"/>
<feature type="transmembrane region" description="Helical" evidence="4">
    <location>
        <begin position="46"/>
        <end position="71"/>
    </location>
</feature>
<keyword evidence="1" id="KW-0479">Metal-binding</keyword>
<name>A0A8H8UJ19_9HELO</name>
<keyword evidence="4" id="KW-0812">Transmembrane</keyword>
<keyword evidence="4" id="KW-1133">Transmembrane helix</keyword>
<evidence type="ECO:0000259" key="5">
    <source>
        <dbReference type="PROSITE" id="PS00498"/>
    </source>
</evidence>
<keyword evidence="7" id="KW-1185">Reference proteome</keyword>
<feature type="compositionally biased region" description="Polar residues" evidence="3">
    <location>
        <begin position="1"/>
        <end position="18"/>
    </location>
</feature>
<dbReference type="PANTHER" id="PTHR11474:SF126">
    <property type="entry name" value="TYROSINASE-LIKE PROTEIN TYR-1-RELATED"/>
    <property type="match status" value="1"/>
</dbReference>
<dbReference type="Gene3D" id="1.10.1280.10">
    <property type="entry name" value="Di-copper center containing domain from catechol oxidase"/>
    <property type="match status" value="1"/>
</dbReference>
<dbReference type="InterPro" id="IPR050316">
    <property type="entry name" value="Tyrosinase/Hemocyanin"/>
</dbReference>
<gene>
    <name evidence="6" type="primary">ustQ</name>
    <name evidence="6" type="ORF">LOCC1_G002209</name>
</gene>
<organism evidence="6 7">
    <name type="scientific">Lachnellula occidentalis</name>
    <dbReference type="NCBI Taxonomy" id="215460"/>
    <lineage>
        <taxon>Eukaryota</taxon>
        <taxon>Fungi</taxon>
        <taxon>Dikarya</taxon>
        <taxon>Ascomycota</taxon>
        <taxon>Pezizomycotina</taxon>
        <taxon>Leotiomycetes</taxon>
        <taxon>Helotiales</taxon>
        <taxon>Lachnaceae</taxon>
        <taxon>Lachnellula</taxon>
    </lineage>
</organism>
<keyword evidence="4" id="KW-0472">Membrane</keyword>
<evidence type="ECO:0000256" key="1">
    <source>
        <dbReference type="ARBA" id="ARBA00022723"/>
    </source>
</evidence>
<dbReference type="SUPFAM" id="SSF48056">
    <property type="entry name" value="Di-copper centre-containing domain"/>
    <property type="match status" value="1"/>
</dbReference>
<feature type="domain" description="Tyrosinase copper-binding" evidence="5">
    <location>
        <begin position="309"/>
        <end position="320"/>
    </location>
</feature>
<dbReference type="OrthoDB" id="6132182at2759"/>
<dbReference type="InterPro" id="IPR002227">
    <property type="entry name" value="Tyrosinase_Cu-bd"/>
</dbReference>
<dbReference type="GO" id="GO:0046872">
    <property type="term" value="F:metal ion binding"/>
    <property type="evidence" value="ECO:0007669"/>
    <property type="project" value="UniProtKB-KW"/>
</dbReference>
<evidence type="ECO:0000256" key="3">
    <source>
        <dbReference type="SAM" id="MobiDB-lite"/>
    </source>
</evidence>
<accession>A0A8H8UJ19</accession>
<evidence type="ECO:0000313" key="7">
    <source>
        <dbReference type="Proteomes" id="UP000443090"/>
    </source>
</evidence>
<dbReference type="Pfam" id="PF00264">
    <property type="entry name" value="Tyrosinase"/>
    <property type="match status" value="1"/>
</dbReference>
<reference evidence="6 7" key="1">
    <citation type="submission" date="2018-05" db="EMBL/GenBank/DDBJ databases">
        <title>Genome sequencing and assembly of the regulated plant pathogen Lachnellula willkommii and related sister species for the development of diagnostic species identification markers.</title>
        <authorList>
            <person name="Giroux E."/>
            <person name="Bilodeau G."/>
        </authorList>
    </citation>
    <scope>NUCLEOTIDE SEQUENCE [LARGE SCALE GENOMIC DNA]</scope>
    <source>
        <strain evidence="6 7">CBS 160.35</strain>
    </source>
</reference>